<gene>
    <name evidence="1" type="ORF">HDF16_003593</name>
</gene>
<keyword evidence="2" id="KW-1185">Reference proteome</keyword>
<evidence type="ECO:0008006" key="3">
    <source>
        <dbReference type="Google" id="ProtNLM"/>
    </source>
</evidence>
<proteinExistence type="predicted"/>
<comment type="caution">
    <text evidence="1">The sequence shown here is derived from an EMBL/GenBank/DDBJ whole genome shotgun (WGS) entry which is preliminary data.</text>
</comment>
<evidence type="ECO:0000313" key="2">
    <source>
        <dbReference type="Proteomes" id="UP000540989"/>
    </source>
</evidence>
<name>A0A7W7ZFB1_9BACT</name>
<dbReference type="Proteomes" id="UP000540989">
    <property type="component" value="Unassembled WGS sequence"/>
</dbReference>
<evidence type="ECO:0000313" key="1">
    <source>
        <dbReference type="EMBL" id="MBB5058870.1"/>
    </source>
</evidence>
<accession>A0A7W7ZFB1</accession>
<sequence>MNVRLAIIEVEHLSEQTLLVNFNDGTFSSFSVYELAALHPQRLLGDGENAEIGQESL</sequence>
<dbReference type="AlphaFoldDB" id="A0A7W7ZFB1"/>
<dbReference type="RefSeq" id="WP_184219379.1">
    <property type="nucleotide sequence ID" value="NZ_JACHIP010000005.1"/>
</dbReference>
<organism evidence="1 2">
    <name type="scientific">Granulicella aggregans</name>
    <dbReference type="NCBI Taxonomy" id="474949"/>
    <lineage>
        <taxon>Bacteria</taxon>
        <taxon>Pseudomonadati</taxon>
        <taxon>Acidobacteriota</taxon>
        <taxon>Terriglobia</taxon>
        <taxon>Terriglobales</taxon>
        <taxon>Acidobacteriaceae</taxon>
        <taxon>Granulicella</taxon>
    </lineage>
</organism>
<reference evidence="1 2" key="1">
    <citation type="submission" date="2020-08" db="EMBL/GenBank/DDBJ databases">
        <title>Genomic Encyclopedia of Type Strains, Phase IV (KMG-V): Genome sequencing to study the core and pangenomes of soil and plant-associated prokaryotes.</title>
        <authorList>
            <person name="Whitman W."/>
        </authorList>
    </citation>
    <scope>NUCLEOTIDE SEQUENCE [LARGE SCALE GENOMIC DNA]</scope>
    <source>
        <strain evidence="1 2">M8UP14</strain>
    </source>
</reference>
<protein>
    <recommendedName>
        <fullName evidence="3">DUF2442 domain-containing protein</fullName>
    </recommendedName>
</protein>
<dbReference type="EMBL" id="JACHIP010000005">
    <property type="protein sequence ID" value="MBB5058870.1"/>
    <property type="molecule type" value="Genomic_DNA"/>
</dbReference>